<keyword evidence="3" id="KW-1185">Reference proteome</keyword>
<evidence type="ECO:0000259" key="1">
    <source>
        <dbReference type="Pfam" id="PF17667"/>
    </source>
</evidence>
<protein>
    <recommendedName>
        <fullName evidence="1">Fungal-type protein kinase domain-containing protein</fullName>
    </recommendedName>
</protein>
<feature type="domain" description="Fungal-type protein kinase" evidence="1">
    <location>
        <begin position="167"/>
        <end position="320"/>
    </location>
</feature>
<dbReference type="InParanoid" id="A0A0C3D105"/>
<dbReference type="AlphaFoldDB" id="A0A0C3D105"/>
<dbReference type="OrthoDB" id="3257375at2759"/>
<evidence type="ECO:0000313" key="3">
    <source>
        <dbReference type="Proteomes" id="UP000053989"/>
    </source>
</evidence>
<dbReference type="EMBL" id="KN822745">
    <property type="protein sequence ID" value="KIM50079.1"/>
    <property type="molecule type" value="Genomic_DNA"/>
</dbReference>
<reference evidence="3" key="2">
    <citation type="submission" date="2015-01" db="EMBL/GenBank/DDBJ databases">
        <title>Evolutionary Origins and Diversification of the Mycorrhizal Mutualists.</title>
        <authorList>
            <consortium name="DOE Joint Genome Institute"/>
            <consortium name="Mycorrhizal Genomics Consortium"/>
            <person name="Kohler A."/>
            <person name="Kuo A."/>
            <person name="Nagy L.G."/>
            <person name="Floudas D."/>
            <person name="Copeland A."/>
            <person name="Barry K.W."/>
            <person name="Cichocki N."/>
            <person name="Veneault-Fourrey C."/>
            <person name="LaButti K."/>
            <person name="Lindquist E.A."/>
            <person name="Lipzen A."/>
            <person name="Lundell T."/>
            <person name="Morin E."/>
            <person name="Murat C."/>
            <person name="Riley R."/>
            <person name="Ohm R."/>
            <person name="Sun H."/>
            <person name="Tunlid A."/>
            <person name="Henrissat B."/>
            <person name="Grigoriev I.V."/>
            <person name="Hibbett D.S."/>
            <person name="Martin F."/>
        </authorList>
    </citation>
    <scope>NUCLEOTIDE SEQUENCE [LARGE SCALE GENOMIC DNA]</scope>
    <source>
        <strain evidence="3">Foug A</strain>
    </source>
</reference>
<dbReference type="STRING" id="1036808.A0A0C3D105"/>
<organism evidence="2 3">
    <name type="scientific">Scleroderma citrinum Foug A</name>
    <dbReference type="NCBI Taxonomy" id="1036808"/>
    <lineage>
        <taxon>Eukaryota</taxon>
        <taxon>Fungi</taxon>
        <taxon>Dikarya</taxon>
        <taxon>Basidiomycota</taxon>
        <taxon>Agaricomycotina</taxon>
        <taxon>Agaricomycetes</taxon>
        <taxon>Agaricomycetidae</taxon>
        <taxon>Boletales</taxon>
        <taxon>Sclerodermatineae</taxon>
        <taxon>Sclerodermataceae</taxon>
        <taxon>Scleroderma</taxon>
    </lineage>
</organism>
<gene>
    <name evidence="2" type="ORF">SCLCIDRAFT_1188254</name>
</gene>
<proteinExistence type="predicted"/>
<name>A0A0C3D105_9AGAM</name>
<dbReference type="InterPro" id="IPR040976">
    <property type="entry name" value="Pkinase_fungal"/>
</dbReference>
<feature type="non-terminal residue" evidence="2">
    <location>
        <position position="320"/>
    </location>
</feature>
<reference evidence="2 3" key="1">
    <citation type="submission" date="2014-04" db="EMBL/GenBank/DDBJ databases">
        <authorList>
            <consortium name="DOE Joint Genome Institute"/>
            <person name="Kuo A."/>
            <person name="Kohler A."/>
            <person name="Nagy L.G."/>
            <person name="Floudas D."/>
            <person name="Copeland A."/>
            <person name="Barry K.W."/>
            <person name="Cichocki N."/>
            <person name="Veneault-Fourrey C."/>
            <person name="LaButti K."/>
            <person name="Lindquist E.A."/>
            <person name="Lipzen A."/>
            <person name="Lundell T."/>
            <person name="Morin E."/>
            <person name="Murat C."/>
            <person name="Sun H."/>
            <person name="Tunlid A."/>
            <person name="Henrissat B."/>
            <person name="Grigoriev I.V."/>
            <person name="Hibbett D.S."/>
            <person name="Martin F."/>
            <person name="Nordberg H.P."/>
            <person name="Cantor M.N."/>
            <person name="Hua S.X."/>
        </authorList>
    </citation>
    <scope>NUCLEOTIDE SEQUENCE [LARGE SCALE GENOMIC DNA]</scope>
    <source>
        <strain evidence="2 3">Foug A</strain>
    </source>
</reference>
<evidence type="ECO:0000313" key="2">
    <source>
        <dbReference type="EMBL" id="KIM50079.1"/>
    </source>
</evidence>
<accession>A0A0C3D105</accession>
<sequence length="320" mass="36448">MLDTPRKSGTPRSTRNLTQHRSEILVQMKDEMVRCLEWGKTGFDHYLPFEVSAADIEAAVTALEASNLIESGGPRLQFTNYPVSPSEMWTVNEKMRYEPLVAIANVLQTLTLTNGREASCQFLQQPDSFNEAETYGANFKIDALFKLKRSTMPPSSVQLSTIPVADLAIPSEYKTARKDFPENHKQLLGTATFCMNDDPHRKHIYGVCLPNGNLASHLMTFQITIEDDTMAVWYFSRSHSAKSPDFKFPEDCRMYIRVMLSLMFATEEELGYDPTIQRRLDPKAKEFVLSTRSTVITTRRRRRSLTIGVCITGRATRVWE</sequence>
<dbReference type="Proteomes" id="UP000053989">
    <property type="component" value="Unassembled WGS sequence"/>
</dbReference>
<dbReference type="HOGENOM" id="CLU_054581_0_0_1"/>
<dbReference type="Pfam" id="PF17667">
    <property type="entry name" value="Pkinase_fungal"/>
    <property type="match status" value="1"/>
</dbReference>